<dbReference type="InterPro" id="IPR013078">
    <property type="entry name" value="His_Pase_superF_clade-1"/>
</dbReference>
<feature type="active site" description="Tele-phosphohistidine intermediate" evidence="1">
    <location>
        <position position="8"/>
    </location>
</feature>
<reference evidence="4 5" key="1">
    <citation type="submission" date="2015-10" db="EMBL/GenBank/DDBJ databases">
        <title>Butyribacter intestini gen. nov., sp. nov., a butyric acid-producing bacterium of the family Lachnospiraceae isolated from the human faeces.</title>
        <authorList>
            <person name="Zou Y."/>
            <person name="Xue W."/>
            <person name="Luo G."/>
            <person name="Lv M."/>
        </authorList>
    </citation>
    <scope>NUCLEOTIDE SEQUENCE [LARGE SCALE GENOMIC DNA]</scope>
    <source>
        <strain evidence="4 5">TF01-11</strain>
    </source>
</reference>
<dbReference type="AlphaFoldDB" id="A0AAW3JWD1"/>
<dbReference type="InterPro" id="IPR050275">
    <property type="entry name" value="PGM_Phosphatase"/>
</dbReference>
<sequence>MIIYLIRHGRQNSTDCNVNVPLSAEGIRQAELLGERMKNYKIDALYSSDLKRAVETAQVAFKDRPELADNIKIRPGIAEIDFGSLTGVHDSEVKRFYKEYYEEQLNDFMEGKSQKGTALDEVNEYVGEFFVPNAEMWYPDGENGPQVLERVMPVLHEWIDSGKQNIAVVTHGGVIRILLCALFGGDFAKRLMFGTSLENCSITQIHFDEKKHGFYLDRFNDFAHLEKYPELMRSTFLAPNGDM</sequence>
<dbReference type="RefSeq" id="WP_055941967.1">
    <property type="nucleotide sequence ID" value="NZ_DBGBRS010000150.1"/>
</dbReference>
<evidence type="ECO:0000313" key="5">
    <source>
        <dbReference type="Proteomes" id="UP000050833"/>
    </source>
</evidence>
<gene>
    <name evidence="4" type="ORF">APZ18_04480</name>
</gene>
<dbReference type="PANTHER" id="PTHR48100">
    <property type="entry name" value="BROAD-SPECIFICITY PHOSPHATASE YOR283W-RELATED"/>
    <property type="match status" value="1"/>
</dbReference>
<proteinExistence type="predicted"/>
<comment type="caution">
    <text evidence="4">The sequence shown here is derived from an EMBL/GenBank/DDBJ whole genome shotgun (WGS) entry which is preliminary data.</text>
</comment>
<dbReference type="Gene3D" id="3.40.50.1240">
    <property type="entry name" value="Phosphoglycerate mutase-like"/>
    <property type="match status" value="1"/>
</dbReference>
<evidence type="ECO:0000256" key="2">
    <source>
        <dbReference type="PIRSR" id="PIRSR613078-2"/>
    </source>
</evidence>
<name>A0AAW3JWD1_9FIRM</name>
<dbReference type="GO" id="GO:0016791">
    <property type="term" value="F:phosphatase activity"/>
    <property type="evidence" value="ECO:0007669"/>
    <property type="project" value="TreeGrafter"/>
</dbReference>
<evidence type="ECO:0000313" key="4">
    <source>
        <dbReference type="EMBL" id="KQC86448.1"/>
    </source>
</evidence>
<dbReference type="SUPFAM" id="SSF53254">
    <property type="entry name" value="Phosphoglycerate mutase-like"/>
    <property type="match status" value="1"/>
</dbReference>
<dbReference type="CDD" id="cd07067">
    <property type="entry name" value="HP_PGM_like"/>
    <property type="match status" value="1"/>
</dbReference>
<dbReference type="InterPro" id="IPR029033">
    <property type="entry name" value="His_PPase_superfam"/>
</dbReference>
<feature type="site" description="Transition state stabilizer" evidence="3">
    <location>
        <position position="171"/>
    </location>
</feature>
<feature type="active site" description="Proton donor/acceptor" evidence="1">
    <location>
        <position position="79"/>
    </location>
</feature>
<evidence type="ECO:0000256" key="3">
    <source>
        <dbReference type="PIRSR" id="PIRSR613078-3"/>
    </source>
</evidence>
<accession>A0AAW3JWD1</accession>
<dbReference type="Proteomes" id="UP000050833">
    <property type="component" value="Unassembled WGS sequence"/>
</dbReference>
<feature type="binding site" evidence="2">
    <location>
        <position position="52"/>
    </location>
    <ligand>
        <name>substrate</name>
    </ligand>
</feature>
<evidence type="ECO:0000256" key="1">
    <source>
        <dbReference type="PIRSR" id="PIRSR613078-1"/>
    </source>
</evidence>
<dbReference type="EMBL" id="LLKB01000001">
    <property type="protein sequence ID" value="KQC86448.1"/>
    <property type="molecule type" value="Genomic_DNA"/>
</dbReference>
<keyword evidence="5" id="KW-1185">Reference proteome</keyword>
<organism evidence="4 5">
    <name type="scientific">Butyribacter intestini</name>
    <dbReference type="NCBI Taxonomy" id="1703332"/>
    <lineage>
        <taxon>Bacteria</taxon>
        <taxon>Bacillati</taxon>
        <taxon>Bacillota</taxon>
        <taxon>Clostridia</taxon>
        <taxon>Lachnospirales</taxon>
        <taxon>Lachnospiraceae</taxon>
        <taxon>Butyribacter</taxon>
    </lineage>
</organism>
<dbReference type="SMART" id="SM00855">
    <property type="entry name" value="PGAM"/>
    <property type="match status" value="1"/>
</dbReference>
<evidence type="ECO:0008006" key="6">
    <source>
        <dbReference type="Google" id="ProtNLM"/>
    </source>
</evidence>
<protein>
    <recommendedName>
        <fullName evidence="6">Histidine phosphatase family protein</fullName>
    </recommendedName>
</protein>
<dbReference type="Pfam" id="PF00300">
    <property type="entry name" value="His_Phos_1"/>
    <property type="match status" value="1"/>
</dbReference>